<dbReference type="GO" id="GO:0033204">
    <property type="term" value="F:ribonuclease P RNA binding"/>
    <property type="evidence" value="ECO:0007669"/>
    <property type="project" value="TreeGrafter"/>
</dbReference>
<feature type="region of interest" description="Disordered" evidence="3">
    <location>
        <begin position="19"/>
        <end position="38"/>
    </location>
</feature>
<dbReference type="Gene3D" id="3.30.70.3250">
    <property type="entry name" value="Ribonuclease P, Pop5 subunit"/>
    <property type="match status" value="1"/>
</dbReference>
<dbReference type="GeneID" id="30012321"/>
<reference evidence="4 5" key="1">
    <citation type="submission" date="2016-04" db="EMBL/GenBank/DDBJ databases">
        <title>Draft genome of Fonsecaea erecta CBS 125763.</title>
        <authorList>
            <person name="Weiss V.A."/>
            <person name="Vicente V.A."/>
            <person name="Raittz R.T."/>
            <person name="Moreno L.F."/>
            <person name="De Souza E.M."/>
            <person name="Pedrosa F.O."/>
            <person name="Steffens M.B."/>
            <person name="Faoro H."/>
            <person name="Tadra-Sfeir M.Z."/>
            <person name="Najafzadeh M.J."/>
            <person name="Felipe M.S."/>
            <person name="Teixeira M."/>
            <person name="Sun J."/>
            <person name="Xi L."/>
            <person name="Gomes R."/>
            <person name="De Azevedo C.M."/>
            <person name="Salgado C.G."/>
            <person name="Da Silva M.B."/>
            <person name="Nascimento M.F."/>
            <person name="Queiroz-Telles F."/>
            <person name="Attili D.S."/>
            <person name="Gorbushina A."/>
        </authorList>
    </citation>
    <scope>NUCLEOTIDE SEQUENCE [LARGE SCALE GENOMIC DNA]</scope>
    <source>
        <strain evidence="4 5">CBS 125763</strain>
    </source>
</reference>
<dbReference type="OrthoDB" id="24745at2759"/>
<evidence type="ECO:0000256" key="1">
    <source>
        <dbReference type="ARBA" id="ARBA00010800"/>
    </source>
</evidence>
<dbReference type="GO" id="GO:0001682">
    <property type="term" value="P:tRNA 5'-leader removal"/>
    <property type="evidence" value="ECO:0007669"/>
    <property type="project" value="InterPro"/>
</dbReference>
<feature type="compositionally biased region" description="Gly residues" evidence="3">
    <location>
        <begin position="128"/>
        <end position="142"/>
    </location>
</feature>
<evidence type="ECO:0000256" key="3">
    <source>
        <dbReference type="SAM" id="MobiDB-lite"/>
    </source>
</evidence>
<organism evidence="4 5">
    <name type="scientific">Fonsecaea erecta</name>
    <dbReference type="NCBI Taxonomy" id="1367422"/>
    <lineage>
        <taxon>Eukaryota</taxon>
        <taxon>Fungi</taxon>
        <taxon>Dikarya</taxon>
        <taxon>Ascomycota</taxon>
        <taxon>Pezizomycotina</taxon>
        <taxon>Eurotiomycetes</taxon>
        <taxon>Chaetothyriomycetidae</taxon>
        <taxon>Chaetothyriales</taxon>
        <taxon>Herpotrichiellaceae</taxon>
        <taxon>Fonsecaea</taxon>
    </lineage>
</organism>
<dbReference type="STRING" id="1367422.A0A178ZEC6"/>
<feature type="compositionally biased region" description="Acidic residues" evidence="3">
    <location>
        <begin position="226"/>
        <end position="248"/>
    </location>
</feature>
<dbReference type="PANTHER" id="PTHR15441">
    <property type="entry name" value="RIBONUCLEASE P PROTEIN SUBUNIT P14"/>
    <property type="match status" value="1"/>
</dbReference>
<dbReference type="Proteomes" id="UP000078343">
    <property type="component" value="Unassembled WGS sequence"/>
</dbReference>
<dbReference type="InterPro" id="IPR038085">
    <property type="entry name" value="Rnp2-like_sf"/>
</dbReference>
<dbReference type="RefSeq" id="XP_018690782.1">
    <property type="nucleotide sequence ID" value="XM_018839661.1"/>
</dbReference>
<feature type="region of interest" description="Disordered" evidence="3">
    <location>
        <begin position="206"/>
        <end position="248"/>
    </location>
</feature>
<dbReference type="GO" id="GO:0005730">
    <property type="term" value="C:nucleolus"/>
    <property type="evidence" value="ECO:0007669"/>
    <property type="project" value="TreeGrafter"/>
</dbReference>
<dbReference type="GO" id="GO:0030681">
    <property type="term" value="C:multimeric ribonuclease P complex"/>
    <property type="evidence" value="ECO:0007669"/>
    <property type="project" value="TreeGrafter"/>
</dbReference>
<proteinExistence type="inferred from homology"/>
<evidence type="ECO:0000313" key="4">
    <source>
        <dbReference type="EMBL" id="OAP57415.1"/>
    </source>
</evidence>
<sequence length="248" mass="26733">MVRIKHRYLLFNILYPSAPTSSSSTPGPSAPPAPTPQEAATTPSYILFLRPSPGHLTPALLVTHLRNQIQTLFGDHGLSVTQSSLRLVYFSPSTSTGILRVPRAHFRLVWASLTFLTNIPPPSFSRSAGGGGAGRRTGGAGGRDVDATARQELACVVRVVRVSGTIRKSEEELLRRARREVVRAKLQGRAPGEEGDDTVLDGMFAGPTGKKQLKGKGKMNPGGFMDGEEDSIMDFDDEDEDDFDNDSG</sequence>
<feature type="region of interest" description="Disordered" evidence="3">
    <location>
        <begin position="122"/>
        <end position="144"/>
    </location>
</feature>
<dbReference type="PANTHER" id="PTHR15441:SF2">
    <property type="entry name" value="RIBONUCLEASE P_MRP PROTEIN SUBUNIT POP5"/>
    <property type="match status" value="1"/>
</dbReference>
<dbReference type="InterPro" id="IPR002759">
    <property type="entry name" value="Pop5/Rpp14/Rnp2-like"/>
</dbReference>
<dbReference type="AlphaFoldDB" id="A0A178ZEC6"/>
<dbReference type="EMBL" id="LVYI01000007">
    <property type="protein sequence ID" value="OAP57415.1"/>
    <property type="molecule type" value="Genomic_DNA"/>
</dbReference>
<accession>A0A178ZEC6</accession>
<keyword evidence="5" id="KW-1185">Reference proteome</keyword>
<dbReference type="SUPFAM" id="SSF160350">
    <property type="entry name" value="Rnp2-like"/>
    <property type="match status" value="1"/>
</dbReference>
<evidence type="ECO:0000313" key="5">
    <source>
        <dbReference type="Proteomes" id="UP000078343"/>
    </source>
</evidence>
<dbReference type="GO" id="GO:0000172">
    <property type="term" value="C:ribonuclease MRP complex"/>
    <property type="evidence" value="ECO:0007669"/>
    <property type="project" value="TreeGrafter"/>
</dbReference>
<evidence type="ECO:0000256" key="2">
    <source>
        <dbReference type="ARBA" id="ARBA00022694"/>
    </source>
</evidence>
<keyword evidence="2" id="KW-0819">tRNA processing</keyword>
<dbReference type="Pfam" id="PF01900">
    <property type="entry name" value="RNase_P_Rpp14"/>
    <property type="match status" value="1"/>
</dbReference>
<comment type="similarity">
    <text evidence="1">Belongs to the eukaryotic/archaeal RNase P protein component 2 family.</text>
</comment>
<comment type="caution">
    <text evidence="4">The sequence shown here is derived from an EMBL/GenBank/DDBJ whole genome shotgun (WGS) entry which is preliminary data.</text>
</comment>
<protein>
    <submittedName>
        <fullName evidence="4">Uncharacterized protein</fullName>
    </submittedName>
</protein>
<gene>
    <name evidence="4" type="ORF">AYL99_08153</name>
</gene>
<name>A0A178ZEC6_9EURO</name>